<dbReference type="Proteomes" id="UP000198956">
    <property type="component" value="Unassembled WGS sequence"/>
</dbReference>
<accession>A0A1G8FQP3</accession>
<sequence>EYHRAAEALRKDKKELGELADEVRKASGRRAVNG</sequence>
<name>A0A1G8FQP3_ANETH</name>
<evidence type="ECO:0000313" key="2">
    <source>
        <dbReference type="Proteomes" id="UP000198956"/>
    </source>
</evidence>
<gene>
    <name evidence="1" type="ORF">SAMN04489735_10781</name>
</gene>
<reference evidence="1 2" key="1">
    <citation type="submission" date="2016-10" db="EMBL/GenBank/DDBJ databases">
        <authorList>
            <person name="de Groot N.N."/>
        </authorList>
    </citation>
    <scope>NUCLEOTIDE SEQUENCE [LARGE SCALE GENOMIC DNA]</scope>
    <source>
        <strain evidence="1 2">L 420-91</strain>
    </source>
</reference>
<dbReference type="AlphaFoldDB" id="A0A1G8FQP3"/>
<protein>
    <submittedName>
        <fullName evidence="1">Uncharacterized protein</fullName>
    </submittedName>
</protein>
<evidence type="ECO:0000313" key="1">
    <source>
        <dbReference type="EMBL" id="SDH84429.1"/>
    </source>
</evidence>
<dbReference type="EMBL" id="FNDE01000078">
    <property type="protein sequence ID" value="SDH84429.1"/>
    <property type="molecule type" value="Genomic_DNA"/>
</dbReference>
<proteinExistence type="predicted"/>
<organism evidence="1 2">
    <name type="scientific">Aneurinibacillus thermoaerophilus</name>
    <dbReference type="NCBI Taxonomy" id="143495"/>
    <lineage>
        <taxon>Bacteria</taxon>
        <taxon>Bacillati</taxon>
        <taxon>Bacillota</taxon>
        <taxon>Bacilli</taxon>
        <taxon>Bacillales</taxon>
        <taxon>Paenibacillaceae</taxon>
        <taxon>Aneurinibacillus group</taxon>
        <taxon>Aneurinibacillus</taxon>
    </lineage>
</organism>
<feature type="non-terminal residue" evidence="1">
    <location>
        <position position="1"/>
    </location>
</feature>